<comment type="similarity">
    <text evidence="1 2">Belongs to the UPF0102 family.</text>
</comment>
<dbReference type="PANTHER" id="PTHR34039">
    <property type="entry name" value="UPF0102 PROTEIN YRAN"/>
    <property type="match status" value="1"/>
</dbReference>
<evidence type="ECO:0000256" key="2">
    <source>
        <dbReference type="HAMAP-Rule" id="MF_00048"/>
    </source>
</evidence>
<dbReference type="InterPro" id="IPR011856">
    <property type="entry name" value="tRNA_endonuc-like_dom_sf"/>
</dbReference>
<dbReference type="EMBL" id="PHEX01000004">
    <property type="protein sequence ID" value="PKQ28815.1"/>
    <property type="molecule type" value="Genomic_DNA"/>
</dbReference>
<organism evidence="3 4">
    <name type="scientific">Candidatus Anoxymicrobium japonicum</name>
    <dbReference type="NCBI Taxonomy" id="2013648"/>
    <lineage>
        <taxon>Bacteria</taxon>
        <taxon>Bacillati</taxon>
        <taxon>Actinomycetota</taxon>
        <taxon>Candidatus Geothermincolia</taxon>
        <taxon>Candidatus Geothermincolales</taxon>
        <taxon>Candidatus Anoxymicrobiaceae</taxon>
        <taxon>Candidatus Anoxymicrobium</taxon>
    </lineage>
</organism>
<dbReference type="GO" id="GO:0003676">
    <property type="term" value="F:nucleic acid binding"/>
    <property type="evidence" value="ECO:0007669"/>
    <property type="project" value="InterPro"/>
</dbReference>
<dbReference type="NCBIfam" id="NF009154">
    <property type="entry name" value="PRK12497.3-3"/>
    <property type="match status" value="1"/>
</dbReference>
<name>A0A2N3G7X6_9ACTN</name>
<dbReference type="AlphaFoldDB" id="A0A2N3G7X6"/>
<dbReference type="InterPro" id="IPR003509">
    <property type="entry name" value="UPF0102_YraN-like"/>
</dbReference>
<protein>
    <recommendedName>
        <fullName evidence="2">UPF0102 protein CVT63_00660</fullName>
    </recommendedName>
</protein>
<comment type="caution">
    <text evidence="3">The sequence shown here is derived from an EMBL/GenBank/DDBJ whole genome shotgun (WGS) entry which is preliminary data.</text>
</comment>
<proteinExistence type="inferred from homology"/>
<dbReference type="PANTHER" id="PTHR34039:SF1">
    <property type="entry name" value="UPF0102 PROTEIN YRAN"/>
    <property type="match status" value="1"/>
</dbReference>
<gene>
    <name evidence="3" type="ORF">CVT63_00660</name>
</gene>
<dbReference type="Proteomes" id="UP000233654">
    <property type="component" value="Unassembled WGS sequence"/>
</dbReference>
<dbReference type="InterPro" id="IPR011335">
    <property type="entry name" value="Restrct_endonuc-II-like"/>
</dbReference>
<dbReference type="Pfam" id="PF02021">
    <property type="entry name" value="UPF0102"/>
    <property type="match status" value="1"/>
</dbReference>
<evidence type="ECO:0000256" key="1">
    <source>
        <dbReference type="ARBA" id="ARBA00006738"/>
    </source>
</evidence>
<evidence type="ECO:0000313" key="4">
    <source>
        <dbReference type="Proteomes" id="UP000233654"/>
    </source>
</evidence>
<reference evidence="3 4" key="1">
    <citation type="journal article" date="2017" name="ISME J.">
        <title>Potential for microbial H2 and metal transformations associated with novel bacteria and archaea in deep terrestrial subsurface sediments.</title>
        <authorList>
            <person name="Hernsdorf A.W."/>
            <person name="Amano Y."/>
            <person name="Miyakawa K."/>
            <person name="Ise K."/>
            <person name="Suzuki Y."/>
            <person name="Anantharaman K."/>
            <person name="Probst A."/>
            <person name="Burstein D."/>
            <person name="Thomas B.C."/>
            <person name="Banfield J.F."/>
        </authorList>
    </citation>
    <scope>NUCLEOTIDE SEQUENCE [LARGE SCALE GENOMIC DNA]</scope>
    <source>
        <strain evidence="3">HGW-Actinobacteria-3</strain>
    </source>
</reference>
<sequence>MSFDGKAIGRLGEDAACAFLEKNSFEIVERNWRVRAGEIDIIARRAGLTVIAEVKARTNTTFGEPEEAVTRGKAHRLRMLASEYLSGIPEHGEIRFDVIAVMLDRSGAVTDIKHIPDAF</sequence>
<dbReference type="Gene3D" id="3.40.1350.10">
    <property type="match status" value="1"/>
</dbReference>
<evidence type="ECO:0000313" key="3">
    <source>
        <dbReference type="EMBL" id="PKQ28815.1"/>
    </source>
</evidence>
<dbReference type="HAMAP" id="MF_00048">
    <property type="entry name" value="UPF0102"/>
    <property type="match status" value="1"/>
</dbReference>
<dbReference type="SUPFAM" id="SSF52980">
    <property type="entry name" value="Restriction endonuclease-like"/>
    <property type="match status" value="1"/>
</dbReference>
<dbReference type="CDD" id="cd20736">
    <property type="entry name" value="PoNe_Nuclease"/>
    <property type="match status" value="1"/>
</dbReference>
<dbReference type="NCBIfam" id="NF009150">
    <property type="entry name" value="PRK12497.1-3"/>
    <property type="match status" value="1"/>
</dbReference>
<accession>A0A2N3G7X6</accession>